<dbReference type="InterPro" id="IPR023753">
    <property type="entry name" value="FAD/NAD-binding_dom"/>
</dbReference>
<reference evidence="4" key="2">
    <citation type="submission" date="2021-04" db="EMBL/GenBank/DDBJ databases">
        <authorList>
            <person name="Gilroy R."/>
        </authorList>
    </citation>
    <scope>NUCLEOTIDE SEQUENCE</scope>
    <source>
        <strain evidence="4">CHK192-8294</strain>
    </source>
</reference>
<keyword evidence="2" id="KW-0560">Oxidoreductase</keyword>
<dbReference type="Pfam" id="PF07992">
    <property type="entry name" value="Pyr_redox_2"/>
    <property type="match status" value="1"/>
</dbReference>
<evidence type="ECO:0000313" key="5">
    <source>
        <dbReference type="Proteomes" id="UP000823921"/>
    </source>
</evidence>
<dbReference type="Gene3D" id="3.50.50.60">
    <property type="entry name" value="FAD/NAD(P)-binding domain"/>
    <property type="match status" value="2"/>
</dbReference>
<dbReference type="PRINTS" id="PR00469">
    <property type="entry name" value="PNDRDTASEII"/>
</dbReference>
<keyword evidence="1" id="KW-0285">Flavoprotein</keyword>
<dbReference type="InterPro" id="IPR050097">
    <property type="entry name" value="Ferredoxin-NADP_redctase_2"/>
</dbReference>
<dbReference type="AlphaFoldDB" id="A0A9D2MLJ6"/>
<dbReference type="Proteomes" id="UP000823921">
    <property type="component" value="Unassembled WGS sequence"/>
</dbReference>
<evidence type="ECO:0000256" key="1">
    <source>
        <dbReference type="ARBA" id="ARBA00022630"/>
    </source>
</evidence>
<reference evidence="4" key="1">
    <citation type="journal article" date="2021" name="PeerJ">
        <title>Extensive microbial diversity within the chicken gut microbiome revealed by metagenomics and culture.</title>
        <authorList>
            <person name="Gilroy R."/>
            <person name="Ravi A."/>
            <person name="Getino M."/>
            <person name="Pursley I."/>
            <person name="Horton D.L."/>
            <person name="Alikhan N.F."/>
            <person name="Baker D."/>
            <person name="Gharbi K."/>
            <person name="Hall N."/>
            <person name="Watson M."/>
            <person name="Adriaenssens E.M."/>
            <person name="Foster-Nyarko E."/>
            <person name="Jarju S."/>
            <person name="Secka A."/>
            <person name="Antonio M."/>
            <person name="Oren A."/>
            <person name="Chaudhuri R.R."/>
            <person name="La Ragione R."/>
            <person name="Hildebrand F."/>
            <person name="Pallen M.J."/>
        </authorList>
    </citation>
    <scope>NUCLEOTIDE SEQUENCE</scope>
    <source>
        <strain evidence="4">CHK192-8294</strain>
    </source>
</reference>
<dbReference type="EMBL" id="DWXO01000068">
    <property type="protein sequence ID" value="HJB80670.1"/>
    <property type="molecule type" value="Genomic_DNA"/>
</dbReference>
<sequence length="285" mass="30199">MYDIAVIGSGPAGLSAAVQARARNRSVLVVGGDDRDNPLYKTPRIDNYLGFPQVSGKELLERFRAHADGMGVARKEGRVLNIMPMGDTFYLSIGSEMEQARAIILATGVVWANKYPGEAEYLGRGVSYCATCDGMLYRGKEVVVVGKAADAPQEANYLQELGCKVTYVSDKAPDGLRPDIPFVKAPKVEITGEGKVEALRAGSTTIPCEGVFILRPSVAPADLLPGLVLDNGYIQVDRNMATSVPGVFAAGDCAGLPLQVSKAVGEGLVAGLRAAEYVDHISHSI</sequence>
<evidence type="ECO:0000313" key="4">
    <source>
        <dbReference type="EMBL" id="HJB80670.1"/>
    </source>
</evidence>
<name>A0A9D2MLJ6_9FIRM</name>
<dbReference type="InterPro" id="IPR036188">
    <property type="entry name" value="FAD/NAD-bd_sf"/>
</dbReference>
<dbReference type="GO" id="GO:0016491">
    <property type="term" value="F:oxidoreductase activity"/>
    <property type="evidence" value="ECO:0007669"/>
    <property type="project" value="UniProtKB-KW"/>
</dbReference>
<evidence type="ECO:0000256" key="2">
    <source>
        <dbReference type="ARBA" id="ARBA00023002"/>
    </source>
</evidence>
<gene>
    <name evidence="4" type="ORF">H9712_06775</name>
</gene>
<feature type="domain" description="FAD/NAD(P)-binding" evidence="3">
    <location>
        <begin position="2"/>
        <end position="267"/>
    </location>
</feature>
<dbReference type="PRINTS" id="PR00368">
    <property type="entry name" value="FADPNR"/>
</dbReference>
<comment type="caution">
    <text evidence="4">The sequence shown here is derived from an EMBL/GenBank/DDBJ whole genome shotgun (WGS) entry which is preliminary data.</text>
</comment>
<organism evidence="4 5">
    <name type="scientific">Candidatus Flavonifractor intestinigallinarum</name>
    <dbReference type="NCBI Taxonomy" id="2838586"/>
    <lineage>
        <taxon>Bacteria</taxon>
        <taxon>Bacillati</taxon>
        <taxon>Bacillota</taxon>
        <taxon>Clostridia</taxon>
        <taxon>Eubacteriales</taxon>
        <taxon>Oscillospiraceae</taxon>
        <taxon>Flavonifractor</taxon>
    </lineage>
</organism>
<dbReference type="SUPFAM" id="SSF51905">
    <property type="entry name" value="FAD/NAD(P)-binding domain"/>
    <property type="match status" value="1"/>
</dbReference>
<proteinExistence type="predicted"/>
<protein>
    <submittedName>
        <fullName evidence="4">NAD(P)/FAD-dependent oxidoreductase</fullName>
    </submittedName>
</protein>
<evidence type="ECO:0000259" key="3">
    <source>
        <dbReference type="Pfam" id="PF07992"/>
    </source>
</evidence>
<accession>A0A9D2MLJ6</accession>
<dbReference type="PANTHER" id="PTHR48105">
    <property type="entry name" value="THIOREDOXIN REDUCTASE 1-RELATED-RELATED"/>
    <property type="match status" value="1"/>
</dbReference>